<proteinExistence type="inferred from homology"/>
<evidence type="ECO:0000313" key="3">
    <source>
        <dbReference type="EMBL" id="UVI31528.1"/>
    </source>
</evidence>
<dbReference type="InterPro" id="IPR003362">
    <property type="entry name" value="Bact_transf"/>
</dbReference>
<evidence type="ECO:0000256" key="1">
    <source>
        <dbReference type="ARBA" id="ARBA00006464"/>
    </source>
</evidence>
<dbReference type="PANTHER" id="PTHR30576">
    <property type="entry name" value="COLANIC BIOSYNTHESIS UDP-GLUCOSE LIPID CARRIER TRANSFERASE"/>
    <property type="match status" value="1"/>
</dbReference>
<dbReference type="RefSeq" id="WP_258387590.1">
    <property type="nucleotide sequence ID" value="NZ_CP091430.1"/>
</dbReference>
<sequence>MKRLIDLSAAILLLILLSPVMLITVILVRIKLGKPVLFKQERPGLNGKPFILLKFRSMTDAKDGDGVLLSDYLRLTSFGVFLRKYSLDELPQLLNVLKGEISLVGPRPLLMEYLPLYSTEQAKRHRVKPGITGWAQVNGRNAITWEEKFKLDVWYAEHQSLRLDLRILLLTFMRIVRPAGISNANHATMPPFRGNDRHYDA</sequence>
<dbReference type="Proteomes" id="UP001057877">
    <property type="component" value="Chromosome"/>
</dbReference>
<comment type="similarity">
    <text evidence="1">Belongs to the bacterial sugar transferase family.</text>
</comment>
<gene>
    <name evidence="3" type="ORF">L1F29_06825</name>
</gene>
<dbReference type="GO" id="GO:0016740">
    <property type="term" value="F:transferase activity"/>
    <property type="evidence" value="ECO:0007669"/>
    <property type="project" value="UniProtKB-KW"/>
</dbReference>
<evidence type="ECO:0000313" key="4">
    <source>
        <dbReference type="Proteomes" id="UP001057877"/>
    </source>
</evidence>
<reference evidence="3" key="1">
    <citation type="submission" date="2022-01" db="EMBL/GenBank/DDBJ databases">
        <title>Paenibacillus spongiae sp. nov., isolated from marine sponge.</title>
        <authorList>
            <person name="Li Z."/>
            <person name="Zhang M."/>
        </authorList>
    </citation>
    <scope>NUCLEOTIDE SEQUENCE</scope>
    <source>
        <strain evidence="3">PHS-Z3</strain>
    </source>
</reference>
<dbReference type="PANTHER" id="PTHR30576:SF8">
    <property type="entry name" value="UNDECAPRENYL-PHOSPHATE GALACTOSE PHOSPHOTRANSFERASE"/>
    <property type="match status" value="1"/>
</dbReference>
<protein>
    <submittedName>
        <fullName evidence="3">Sugar transferase</fullName>
    </submittedName>
</protein>
<dbReference type="EMBL" id="CP091430">
    <property type="protein sequence ID" value="UVI31528.1"/>
    <property type="molecule type" value="Genomic_DNA"/>
</dbReference>
<evidence type="ECO:0000259" key="2">
    <source>
        <dbReference type="Pfam" id="PF02397"/>
    </source>
</evidence>
<name>A0ABY5SGZ4_9BACL</name>
<dbReference type="Pfam" id="PF02397">
    <property type="entry name" value="Bac_transf"/>
    <property type="match status" value="1"/>
</dbReference>
<accession>A0ABY5SGZ4</accession>
<feature type="domain" description="Bacterial sugar transferase" evidence="2">
    <location>
        <begin position="2"/>
        <end position="176"/>
    </location>
</feature>
<keyword evidence="3" id="KW-0808">Transferase</keyword>
<organism evidence="3 4">
    <name type="scientific">Paenibacillus spongiae</name>
    <dbReference type="NCBI Taxonomy" id="2909671"/>
    <lineage>
        <taxon>Bacteria</taxon>
        <taxon>Bacillati</taxon>
        <taxon>Bacillota</taxon>
        <taxon>Bacilli</taxon>
        <taxon>Bacillales</taxon>
        <taxon>Paenibacillaceae</taxon>
        <taxon>Paenibacillus</taxon>
    </lineage>
</organism>
<keyword evidence="4" id="KW-1185">Reference proteome</keyword>